<keyword evidence="7 11" id="KW-0915">Sodium</keyword>
<evidence type="ECO:0000256" key="2">
    <source>
        <dbReference type="ARBA" id="ARBA00022448"/>
    </source>
</evidence>
<keyword evidence="3 11" id="KW-0050">Antiport</keyword>
<gene>
    <name evidence="11" type="primary">nhaA</name>
    <name evidence="12" type="ORF">SAMN05216410_3372</name>
</gene>
<dbReference type="GO" id="GO:0015385">
    <property type="term" value="F:sodium:proton antiporter activity"/>
    <property type="evidence" value="ECO:0007669"/>
    <property type="project" value="UniProtKB-UniRule"/>
</dbReference>
<feature type="transmembrane region" description="Helical" evidence="11">
    <location>
        <begin position="380"/>
        <end position="399"/>
    </location>
</feature>
<evidence type="ECO:0000256" key="7">
    <source>
        <dbReference type="ARBA" id="ARBA00023053"/>
    </source>
</evidence>
<keyword evidence="4 11" id="KW-1003">Cell membrane</keyword>
<evidence type="ECO:0000256" key="1">
    <source>
        <dbReference type="ARBA" id="ARBA00004429"/>
    </source>
</evidence>
<evidence type="ECO:0000256" key="9">
    <source>
        <dbReference type="ARBA" id="ARBA00023136"/>
    </source>
</evidence>
<dbReference type="GO" id="GO:0006885">
    <property type="term" value="P:regulation of pH"/>
    <property type="evidence" value="ECO:0007669"/>
    <property type="project" value="UniProtKB-UniRule"/>
</dbReference>
<comment type="subcellular location">
    <subcellularLocation>
        <location evidence="1">Cell inner membrane</location>
        <topology evidence="1">Multi-pass membrane protein</topology>
    </subcellularLocation>
    <subcellularLocation>
        <location evidence="11">Cell membrane</location>
        <topology evidence="11">Multi-pass membrane protein</topology>
    </subcellularLocation>
</comment>
<keyword evidence="9 11" id="KW-0472">Membrane</keyword>
<keyword evidence="10 11" id="KW-0739">Sodium transport</keyword>
<proteinExistence type="inferred from homology"/>
<feature type="transmembrane region" description="Helical" evidence="11">
    <location>
        <begin position="28"/>
        <end position="45"/>
    </location>
</feature>
<evidence type="ECO:0000256" key="4">
    <source>
        <dbReference type="ARBA" id="ARBA00022475"/>
    </source>
</evidence>
<evidence type="ECO:0000313" key="12">
    <source>
        <dbReference type="EMBL" id="SDD47003.1"/>
    </source>
</evidence>
<dbReference type="NCBIfam" id="TIGR00773">
    <property type="entry name" value="NhaA"/>
    <property type="match status" value="1"/>
</dbReference>
<evidence type="ECO:0000256" key="3">
    <source>
        <dbReference type="ARBA" id="ARBA00022449"/>
    </source>
</evidence>
<accession>A0A1G6V0J2</accession>
<feature type="transmembrane region" description="Helical" evidence="11">
    <location>
        <begin position="104"/>
        <end position="128"/>
    </location>
</feature>
<keyword evidence="13" id="KW-1185">Reference proteome</keyword>
<evidence type="ECO:0000256" key="10">
    <source>
        <dbReference type="ARBA" id="ARBA00023201"/>
    </source>
</evidence>
<dbReference type="PANTHER" id="PTHR30341:SF0">
    <property type="entry name" value="NA(+)_H(+) ANTIPORTER NHAA"/>
    <property type="match status" value="1"/>
</dbReference>
<evidence type="ECO:0000256" key="6">
    <source>
        <dbReference type="ARBA" id="ARBA00022989"/>
    </source>
</evidence>
<comment type="catalytic activity">
    <reaction evidence="11">
        <text>Na(+)(in) + 2 H(+)(out) = Na(+)(out) + 2 H(+)(in)</text>
        <dbReference type="Rhea" id="RHEA:29251"/>
        <dbReference type="ChEBI" id="CHEBI:15378"/>
        <dbReference type="ChEBI" id="CHEBI:29101"/>
    </reaction>
</comment>
<feature type="transmembrane region" description="Helical" evidence="11">
    <location>
        <begin position="344"/>
        <end position="368"/>
    </location>
</feature>
<keyword evidence="6 11" id="KW-1133">Transmembrane helix</keyword>
<feature type="transmembrane region" description="Helical" evidence="11">
    <location>
        <begin position="217"/>
        <end position="233"/>
    </location>
</feature>
<dbReference type="InterPro" id="IPR023171">
    <property type="entry name" value="Na/H_antiporter_dom_sf"/>
</dbReference>
<feature type="transmembrane region" description="Helical" evidence="11">
    <location>
        <begin position="72"/>
        <end position="92"/>
    </location>
</feature>
<feature type="transmembrane region" description="Helical" evidence="11">
    <location>
        <begin position="195"/>
        <end position="212"/>
    </location>
</feature>
<evidence type="ECO:0000256" key="8">
    <source>
        <dbReference type="ARBA" id="ARBA00023065"/>
    </source>
</evidence>
<dbReference type="Gene3D" id="1.20.1530.10">
    <property type="entry name" value="Na+/H+ antiporter like domain"/>
    <property type="match status" value="1"/>
</dbReference>
<dbReference type="AlphaFoldDB" id="A0A1G6V0J2"/>
<reference evidence="12 13" key="1">
    <citation type="submission" date="2016-09" db="EMBL/GenBank/DDBJ databases">
        <authorList>
            <person name="Capua I."/>
            <person name="De Benedictis P."/>
            <person name="Joannis T."/>
            <person name="Lombin L.H."/>
            <person name="Cattoli G."/>
        </authorList>
    </citation>
    <scope>NUCLEOTIDE SEQUENCE [LARGE SCALE GENOMIC DNA]</scope>
    <source>
        <strain evidence="12 13">ISLP-3</strain>
    </source>
</reference>
<keyword evidence="5 11" id="KW-0812">Transmembrane</keyword>
<feature type="transmembrane region" description="Helical" evidence="11">
    <location>
        <begin position="140"/>
        <end position="158"/>
    </location>
</feature>
<dbReference type="HAMAP" id="MF_01844">
    <property type="entry name" value="NhaA"/>
    <property type="match status" value="1"/>
</dbReference>
<name>A0A1G6V0J2_9MICO</name>
<evidence type="ECO:0000313" key="13">
    <source>
        <dbReference type="Proteomes" id="UP000199039"/>
    </source>
</evidence>
<dbReference type="Pfam" id="PF06965">
    <property type="entry name" value="Na_H_antiport_1"/>
    <property type="match status" value="1"/>
</dbReference>
<feature type="transmembrane region" description="Helical" evidence="11">
    <location>
        <begin position="239"/>
        <end position="256"/>
    </location>
</feature>
<dbReference type="EMBL" id="FMYH01000007">
    <property type="protein sequence ID" value="SDD47003.1"/>
    <property type="molecule type" value="Genomic_DNA"/>
</dbReference>
<keyword evidence="2 11" id="KW-0813">Transport</keyword>
<evidence type="ECO:0000256" key="5">
    <source>
        <dbReference type="ARBA" id="ARBA00022692"/>
    </source>
</evidence>
<dbReference type="Proteomes" id="UP000199039">
    <property type="component" value="Unassembled WGS sequence"/>
</dbReference>
<feature type="transmembrane region" description="Helical" evidence="11">
    <location>
        <begin position="277"/>
        <end position="298"/>
    </location>
</feature>
<protein>
    <recommendedName>
        <fullName evidence="11">Na(+)/H(+) antiporter NhaA</fullName>
    </recommendedName>
    <alternativeName>
        <fullName evidence="11">Sodium/proton antiporter NhaA</fullName>
    </alternativeName>
</protein>
<comment type="similarity">
    <text evidence="11">Belongs to the NhaA Na(+)/H(+) (TC 2.A.33) antiporter family.</text>
</comment>
<comment type="function">
    <text evidence="11">Na(+)/H(+) antiporter that extrudes sodium in exchange for external protons.</text>
</comment>
<evidence type="ECO:0000256" key="11">
    <source>
        <dbReference type="HAMAP-Rule" id="MF_01844"/>
    </source>
</evidence>
<organism evidence="12 13">
    <name type="scientific">Sanguibacter gelidistatuariae</name>
    <dbReference type="NCBI Taxonomy" id="1814289"/>
    <lineage>
        <taxon>Bacteria</taxon>
        <taxon>Bacillati</taxon>
        <taxon>Actinomycetota</taxon>
        <taxon>Actinomycetes</taxon>
        <taxon>Micrococcales</taxon>
        <taxon>Sanguibacteraceae</taxon>
        <taxon>Sanguibacter</taxon>
    </lineage>
</organism>
<keyword evidence="8 11" id="KW-0406">Ion transport</keyword>
<dbReference type="RefSeq" id="WP_245701287.1">
    <property type="nucleotide sequence ID" value="NZ_FMYH01000007.1"/>
</dbReference>
<dbReference type="STRING" id="1814289.SAMN05216410_3372"/>
<dbReference type="GO" id="GO:0005886">
    <property type="term" value="C:plasma membrane"/>
    <property type="evidence" value="ECO:0007669"/>
    <property type="project" value="UniProtKB-SubCell"/>
</dbReference>
<feature type="transmembrane region" description="Helical" evidence="11">
    <location>
        <begin position="310"/>
        <end position="332"/>
    </location>
</feature>
<feature type="transmembrane region" description="Helical" evidence="11">
    <location>
        <begin position="170"/>
        <end position="189"/>
    </location>
</feature>
<dbReference type="PANTHER" id="PTHR30341">
    <property type="entry name" value="SODIUM ION/PROTON ANTIPORTER NHAA-RELATED"/>
    <property type="match status" value="1"/>
</dbReference>
<sequence>MSTPPKPLLGRLTPGGLRNFTDTLRAENTGAILLLAGAVVALIWANSPFSESYRALGNLTFGPSRLHLDLSVAQWATDGLLAIFFFVVGLELKREMVDGELRRPSTAIVPILAAVGGMAVPAAVYSVINTLSAGGDPNGWAVPVATDIAFAVAVLTIFGRGLPTALRAFLLTLAVVDDLLGIVVIAVFYANGLNFVWMVAAFLSIGVFAVVVRRRGGASPWLLLPLAVLAWAFMHASGVHATIAGVALGFTVPALARTGERVSLAERYEHAWRPLSAGFAVPVFALFAAGVTMSASALSEAASNPAAQGVFFGLVLGKPIGILLATWLLVTFTGAALDVSLRWLDLLAVACVGGVGFTVALLIGELSFEPGTANNEAVKAAVLVGSLASAAIGGGLLAWRSSVRSRGALGSAEQTGELVG</sequence>
<dbReference type="InterPro" id="IPR004670">
    <property type="entry name" value="NhaA"/>
</dbReference>